<proteinExistence type="predicted"/>
<evidence type="ECO:0000256" key="7">
    <source>
        <dbReference type="ARBA" id="ARBA00047899"/>
    </source>
</evidence>
<evidence type="ECO:0000313" key="11">
    <source>
        <dbReference type="Proteomes" id="UP001152320"/>
    </source>
</evidence>
<dbReference type="Gene3D" id="1.20.1020.10">
    <property type="entry name" value="TAZ domain"/>
    <property type="match status" value="1"/>
</dbReference>
<dbReference type="PANTHER" id="PTHR24361:SF433">
    <property type="entry name" value="PROTEIN KINASE DOMAIN-CONTAINING PROTEIN"/>
    <property type="match status" value="1"/>
</dbReference>
<dbReference type="Proteomes" id="UP001152320">
    <property type="component" value="Chromosome 8"/>
</dbReference>
<dbReference type="EC" id="2.7.11.1" evidence="1"/>
<evidence type="ECO:0000256" key="1">
    <source>
        <dbReference type="ARBA" id="ARBA00012513"/>
    </source>
</evidence>
<comment type="catalytic activity">
    <reaction evidence="8">
        <text>L-seryl-[protein] + ATP = O-phospho-L-seryl-[protein] + ADP + H(+)</text>
        <dbReference type="Rhea" id="RHEA:17989"/>
        <dbReference type="Rhea" id="RHEA-COMP:9863"/>
        <dbReference type="Rhea" id="RHEA-COMP:11604"/>
        <dbReference type="ChEBI" id="CHEBI:15378"/>
        <dbReference type="ChEBI" id="CHEBI:29999"/>
        <dbReference type="ChEBI" id="CHEBI:30616"/>
        <dbReference type="ChEBI" id="CHEBI:83421"/>
        <dbReference type="ChEBI" id="CHEBI:456216"/>
        <dbReference type="EC" id="2.7.11.1"/>
    </reaction>
</comment>
<accession>A0A9Q1C2W0</accession>
<name>A0A9Q1C2W0_HOLLE</name>
<feature type="domain" description="Protein kinase" evidence="9">
    <location>
        <begin position="371"/>
        <end position="641"/>
    </location>
</feature>
<dbReference type="InterPro" id="IPR000719">
    <property type="entry name" value="Prot_kinase_dom"/>
</dbReference>
<evidence type="ECO:0000313" key="10">
    <source>
        <dbReference type="EMBL" id="KAJ8037164.1"/>
    </source>
</evidence>
<evidence type="ECO:0000256" key="6">
    <source>
        <dbReference type="ARBA" id="ARBA00022840"/>
    </source>
</evidence>
<comment type="catalytic activity">
    <reaction evidence="7">
        <text>L-threonyl-[protein] + ATP = O-phospho-L-threonyl-[protein] + ADP + H(+)</text>
        <dbReference type="Rhea" id="RHEA:46608"/>
        <dbReference type="Rhea" id="RHEA-COMP:11060"/>
        <dbReference type="Rhea" id="RHEA-COMP:11605"/>
        <dbReference type="ChEBI" id="CHEBI:15378"/>
        <dbReference type="ChEBI" id="CHEBI:30013"/>
        <dbReference type="ChEBI" id="CHEBI:30616"/>
        <dbReference type="ChEBI" id="CHEBI:61977"/>
        <dbReference type="ChEBI" id="CHEBI:456216"/>
        <dbReference type="EC" id="2.7.11.1"/>
    </reaction>
</comment>
<keyword evidence="5" id="KW-0418">Kinase</keyword>
<gene>
    <name evidence="10" type="ORF">HOLleu_17912</name>
</gene>
<dbReference type="InterPro" id="IPR053235">
    <property type="entry name" value="Ser_Thr_kinase"/>
</dbReference>
<sequence length="658" mass="73195">MAGVPAVIISPSDVLPHFNQLFARRGSSKRLFRQDAHEDFCSVDDEDLCDDIDSGIGSTTSSFSRTFSDCQIDEASNPDNDHTVRDIADGLKHGCTIGSSPKNSLQAAKQERYRASSGYGTGDSFDLSDSLGSSAASSVFYDVETVPSWQADCDRLIRELTTKKCIEDLDKIESFSDAKTRHVWFWQNNDFWADSISSDDLEMSASIEGSEGFVSAPEGTECHDDDSELCIIVDKKNASELHSASMCHSLTGGNIVKIECPCKQAHCLEARGLLKWLKKCYHLGHLQDCFLCERTLANIIIHNEECLELQCSLPFCHVVKERQQSLLRQPSIEEMKAEVSLVGKLSAMESMLSSLQSLSCMFWDDCQPGAAEAIPLAFLGRFGKFNVLLARMRKAENASTKPTTIVVKKVSRRESLLPALKIVKSFTSNKLVSLLDVLEGGDSHFVLISAFTSGVTFRELLLQVEKYGEWEWRNHFCQVVSALSFLHHYNILFLNWEVDNILVKSDGKQACLLISQGSLTLMPEGKKSIPVDETLQEMLSPYISAPEILQKEKVGFAADVWGCGILMYQLITKKVPHGSLRHLSWSEARRIILSDPEKWTPRVPDECPESCCGVLHQCFSWSPCDRPSVKALLQGSSKPIYSMGSDSFEEDYLTNAAL</sequence>
<evidence type="ECO:0000256" key="4">
    <source>
        <dbReference type="ARBA" id="ARBA00022741"/>
    </source>
</evidence>
<dbReference type="InterPro" id="IPR035898">
    <property type="entry name" value="TAZ_dom_sf"/>
</dbReference>
<dbReference type="InterPro" id="IPR011009">
    <property type="entry name" value="Kinase-like_dom_sf"/>
</dbReference>
<keyword evidence="2" id="KW-0723">Serine/threonine-protein kinase</keyword>
<comment type="caution">
    <text evidence="10">The sequence shown here is derived from an EMBL/GenBank/DDBJ whole genome shotgun (WGS) entry which is preliminary data.</text>
</comment>
<keyword evidence="4" id="KW-0547">Nucleotide-binding</keyword>
<evidence type="ECO:0000256" key="3">
    <source>
        <dbReference type="ARBA" id="ARBA00022679"/>
    </source>
</evidence>
<evidence type="ECO:0000256" key="5">
    <source>
        <dbReference type="ARBA" id="ARBA00022777"/>
    </source>
</evidence>
<dbReference type="SUPFAM" id="SSF57933">
    <property type="entry name" value="TAZ domain"/>
    <property type="match status" value="1"/>
</dbReference>
<keyword evidence="3" id="KW-0808">Transferase</keyword>
<evidence type="ECO:0000256" key="8">
    <source>
        <dbReference type="ARBA" id="ARBA00048679"/>
    </source>
</evidence>
<dbReference type="GO" id="GO:0005524">
    <property type="term" value="F:ATP binding"/>
    <property type="evidence" value="ECO:0007669"/>
    <property type="project" value="UniProtKB-KW"/>
</dbReference>
<dbReference type="GO" id="GO:0005737">
    <property type="term" value="C:cytoplasm"/>
    <property type="evidence" value="ECO:0007669"/>
    <property type="project" value="TreeGrafter"/>
</dbReference>
<organism evidence="10 11">
    <name type="scientific">Holothuria leucospilota</name>
    <name type="common">Black long sea cucumber</name>
    <name type="synonym">Mertensiothuria leucospilota</name>
    <dbReference type="NCBI Taxonomy" id="206669"/>
    <lineage>
        <taxon>Eukaryota</taxon>
        <taxon>Metazoa</taxon>
        <taxon>Echinodermata</taxon>
        <taxon>Eleutherozoa</taxon>
        <taxon>Echinozoa</taxon>
        <taxon>Holothuroidea</taxon>
        <taxon>Aspidochirotacea</taxon>
        <taxon>Aspidochirotida</taxon>
        <taxon>Holothuriidae</taxon>
        <taxon>Holothuria</taxon>
    </lineage>
</organism>
<dbReference type="Gene3D" id="1.10.510.10">
    <property type="entry name" value="Transferase(Phosphotransferase) domain 1"/>
    <property type="match status" value="1"/>
</dbReference>
<dbReference type="Pfam" id="PF00069">
    <property type="entry name" value="Pkinase"/>
    <property type="match status" value="1"/>
</dbReference>
<keyword evidence="6" id="KW-0067">ATP-binding</keyword>
<dbReference type="SUPFAM" id="SSF56112">
    <property type="entry name" value="Protein kinase-like (PK-like)"/>
    <property type="match status" value="1"/>
</dbReference>
<dbReference type="SMART" id="SM00220">
    <property type="entry name" value="S_TKc"/>
    <property type="match status" value="1"/>
</dbReference>
<protein>
    <recommendedName>
        <fullName evidence="1">non-specific serine/threonine protein kinase</fullName>
        <ecNumber evidence="1">2.7.11.1</ecNumber>
    </recommendedName>
</protein>
<dbReference type="PANTHER" id="PTHR24361">
    <property type="entry name" value="MITOGEN-ACTIVATED KINASE KINASE KINASE"/>
    <property type="match status" value="1"/>
</dbReference>
<evidence type="ECO:0000256" key="2">
    <source>
        <dbReference type="ARBA" id="ARBA00022527"/>
    </source>
</evidence>
<keyword evidence="11" id="KW-1185">Reference proteome</keyword>
<dbReference type="GO" id="GO:0004674">
    <property type="term" value="F:protein serine/threonine kinase activity"/>
    <property type="evidence" value="ECO:0007669"/>
    <property type="project" value="UniProtKB-KW"/>
</dbReference>
<dbReference type="OrthoDB" id="4062651at2759"/>
<dbReference type="AlphaFoldDB" id="A0A9Q1C2W0"/>
<dbReference type="EMBL" id="JAIZAY010000008">
    <property type="protein sequence ID" value="KAJ8037164.1"/>
    <property type="molecule type" value="Genomic_DNA"/>
</dbReference>
<dbReference type="PROSITE" id="PS50011">
    <property type="entry name" value="PROTEIN_KINASE_DOM"/>
    <property type="match status" value="1"/>
</dbReference>
<reference evidence="10" key="1">
    <citation type="submission" date="2021-10" db="EMBL/GenBank/DDBJ databases">
        <title>Tropical sea cucumber genome reveals ecological adaptation and Cuvierian tubules defense mechanism.</title>
        <authorList>
            <person name="Chen T."/>
        </authorList>
    </citation>
    <scope>NUCLEOTIDE SEQUENCE</scope>
    <source>
        <strain evidence="10">Nanhai2018</strain>
        <tissue evidence="10">Muscle</tissue>
    </source>
</reference>
<evidence type="ECO:0000259" key="9">
    <source>
        <dbReference type="PROSITE" id="PS50011"/>
    </source>
</evidence>